<proteinExistence type="predicted"/>
<feature type="region of interest" description="Disordered" evidence="1">
    <location>
        <begin position="66"/>
        <end position="90"/>
    </location>
</feature>
<dbReference type="CTD" id="91978"/>
<dbReference type="GO" id="GO:0008017">
    <property type="term" value="F:microtubule binding"/>
    <property type="evidence" value="ECO:0007669"/>
    <property type="project" value="TreeGrafter"/>
</dbReference>
<gene>
    <name evidence="3" type="primary">TPGS1</name>
</gene>
<dbReference type="PANTHER" id="PTHR31932:SF2">
    <property type="entry name" value="TUBULIN POLYGLUTAMYLASE COMPLEX SUBUNIT 1"/>
    <property type="match status" value="1"/>
</dbReference>
<dbReference type="InterPro" id="IPR039235">
    <property type="entry name" value="TPGS1"/>
</dbReference>
<feature type="compositionally biased region" description="Gly residues" evidence="1">
    <location>
        <begin position="71"/>
        <end position="80"/>
    </location>
</feature>
<dbReference type="OMA" id="FSDYIRQ"/>
<reference evidence="3 4" key="1">
    <citation type="submission" date="2020-10" db="EMBL/GenBank/DDBJ databases">
        <title>Pygocentrus nattereri (red-bellied piranha) genome, fPygNat1, primary haplotype.</title>
        <authorList>
            <person name="Myers G."/>
            <person name="Meyer A."/>
            <person name="Karagic N."/>
            <person name="Pippel M."/>
            <person name="Winkler S."/>
            <person name="Tracey A."/>
            <person name="Wood J."/>
            <person name="Formenti G."/>
            <person name="Howe K."/>
            <person name="Fedrigo O."/>
            <person name="Jarvis E.D."/>
        </authorList>
    </citation>
    <scope>NUCLEOTIDE SEQUENCE [LARGE SCALE GENOMIC DNA]</scope>
</reference>
<dbReference type="STRING" id="42514.ENSPNAP00000020720"/>
<reference evidence="3" key="3">
    <citation type="submission" date="2025-09" db="UniProtKB">
        <authorList>
            <consortium name="Ensembl"/>
        </authorList>
    </citation>
    <scope>IDENTIFICATION</scope>
</reference>
<dbReference type="InterPro" id="IPR047502">
    <property type="entry name" value="DD_TPGS1"/>
</dbReference>
<dbReference type="GeneTree" id="ENSGT00500000045074"/>
<feature type="domain" description="Tubulin polyglutamylase complex subunit 1-like C-terminal" evidence="2">
    <location>
        <begin position="88"/>
        <end position="286"/>
    </location>
</feature>
<organism evidence="3 4">
    <name type="scientific">Pygocentrus nattereri</name>
    <name type="common">Red-bellied piranha</name>
    <dbReference type="NCBI Taxonomy" id="42514"/>
    <lineage>
        <taxon>Eukaryota</taxon>
        <taxon>Metazoa</taxon>
        <taxon>Chordata</taxon>
        <taxon>Craniata</taxon>
        <taxon>Vertebrata</taxon>
        <taxon>Euteleostomi</taxon>
        <taxon>Actinopterygii</taxon>
        <taxon>Neopterygii</taxon>
        <taxon>Teleostei</taxon>
        <taxon>Ostariophysi</taxon>
        <taxon>Characiformes</taxon>
        <taxon>Characoidei</taxon>
        <taxon>Pygocentrus</taxon>
    </lineage>
</organism>
<keyword evidence="4" id="KW-1185">Reference proteome</keyword>
<evidence type="ECO:0000259" key="2">
    <source>
        <dbReference type="Pfam" id="PF24480"/>
    </source>
</evidence>
<dbReference type="Pfam" id="PF24480">
    <property type="entry name" value="TPGS1_C"/>
    <property type="match status" value="1"/>
</dbReference>
<reference evidence="3" key="2">
    <citation type="submission" date="2025-08" db="UniProtKB">
        <authorList>
            <consortium name="Ensembl"/>
        </authorList>
    </citation>
    <scope>IDENTIFICATION</scope>
</reference>
<feature type="region of interest" description="Disordered" evidence="1">
    <location>
        <begin position="1"/>
        <end position="24"/>
    </location>
</feature>
<dbReference type="PANTHER" id="PTHR31932">
    <property type="entry name" value="TUBULIN POLYGLUTAMYLASE COMPLEX SUBUNIT 1"/>
    <property type="match status" value="1"/>
</dbReference>
<dbReference type="SUPFAM" id="SSF47391">
    <property type="entry name" value="Dimerization-anchoring domain of cAMP-dependent PK regulatory subunit"/>
    <property type="match status" value="1"/>
</dbReference>
<name>A0A3B4DB60_PYGNA</name>
<dbReference type="InterPro" id="IPR057632">
    <property type="entry name" value="TPGS1_C"/>
</dbReference>
<protein>
    <recommendedName>
        <fullName evidence="2">Tubulin polyglutamylase complex subunit 1-like C-terminal domain-containing protein</fullName>
    </recommendedName>
</protein>
<evidence type="ECO:0000313" key="3">
    <source>
        <dbReference type="Ensembl" id="ENSPNAP00000020720.1"/>
    </source>
</evidence>
<dbReference type="AlphaFoldDB" id="A0A3B4DB60"/>
<dbReference type="GeneID" id="108427102"/>
<dbReference type="Proteomes" id="UP001501920">
    <property type="component" value="Chromosome 19"/>
</dbReference>
<dbReference type="CDD" id="cd22960">
    <property type="entry name" value="DD_TPGS1"/>
    <property type="match status" value="1"/>
</dbReference>
<dbReference type="Ensembl" id="ENSPNAT00000031503.2">
    <property type="protein sequence ID" value="ENSPNAP00000020720.1"/>
    <property type="gene ID" value="ENSPNAG00000027617.2"/>
</dbReference>
<dbReference type="RefSeq" id="XP_017552536.1">
    <property type="nucleotide sequence ID" value="XM_017697047.2"/>
</dbReference>
<sequence>MAEKRRSGGGTVMPDSKSVKSESDKEFLSQAGVGVLLRDALLKLVEARSEDPIGFLAEHFSNLASESESGPVGGGGGDGGEPQENTVEEQQQLSRALWHLSLAHHSQRSAFNNNIRLAYDLLTQCGSIQRVPGGVQGRIYTEMLQCLCSEGGLSGTTAAPLLRRIRCHDYEAVPFELFRQGVQTCTAFADYIRKSQCLYAAVASRPERPAERSLCRAVLATLEEALDTSHGADSARFLEASAKISPAKLAQAMADVRGAGEQQEGPTMDAREFEDAAAALFIARVRVVI</sequence>
<dbReference type="Gene3D" id="1.20.890.10">
    <property type="entry name" value="cAMP-dependent protein kinase regulatory subunit, dimerization-anchoring domain"/>
    <property type="match status" value="1"/>
</dbReference>
<evidence type="ECO:0000313" key="4">
    <source>
        <dbReference type="Proteomes" id="UP001501920"/>
    </source>
</evidence>
<dbReference type="OrthoDB" id="64214at2759"/>
<accession>A0A3B4DB60</accession>
<evidence type="ECO:0000256" key="1">
    <source>
        <dbReference type="SAM" id="MobiDB-lite"/>
    </source>
</evidence>